<dbReference type="RefSeq" id="WP_008522372.1">
    <property type="nucleotide sequence ID" value="NZ_CM001376.1"/>
</dbReference>
<dbReference type="AlphaFoldDB" id="H0UMA8"/>
<evidence type="ECO:0000259" key="1">
    <source>
        <dbReference type="Pfam" id="PF01408"/>
    </source>
</evidence>
<dbReference type="GO" id="GO:0000166">
    <property type="term" value="F:nucleotide binding"/>
    <property type="evidence" value="ECO:0007669"/>
    <property type="project" value="InterPro"/>
</dbReference>
<dbReference type="HOGENOM" id="CLU_023194_1_0_0"/>
<dbReference type="STRING" id="885272.JonanDRAFT_0154"/>
<protein>
    <submittedName>
        <fullName evidence="3">Putative dehydrogenase</fullName>
    </submittedName>
</protein>
<dbReference type="eggNOG" id="COG0673">
    <property type="taxonomic scope" value="Bacteria"/>
</dbReference>
<dbReference type="EMBL" id="CM001376">
    <property type="protein sequence ID" value="EHM12581.1"/>
    <property type="molecule type" value="Genomic_DNA"/>
</dbReference>
<dbReference type="InterPro" id="IPR036291">
    <property type="entry name" value="NAD(P)-bd_dom_sf"/>
</dbReference>
<reference evidence="3 4" key="1">
    <citation type="submission" date="2011-11" db="EMBL/GenBank/DDBJ databases">
        <title>The Noncontiguous Finished genome of Jonquetella anthropi DSM 22815.</title>
        <authorList>
            <consortium name="US DOE Joint Genome Institute (JGI-PGF)"/>
            <person name="Lucas S."/>
            <person name="Copeland A."/>
            <person name="Lapidus A."/>
            <person name="Glavina del Rio T."/>
            <person name="Dalin E."/>
            <person name="Tice H."/>
            <person name="Bruce D."/>
            <person name="Goodwin L."/>
            <person name="Pitluck S."/>
            <person name="Peters L."/>
            <person name="Mikhailova N."/>
            <person name="Held B."/>
            <person name="Kyrpides N."/>
            <person name="Mavromatis K."/>
            <person name="Ivanova N."/>
            <person name="Markowitz V."/>
            <person name="Cheng J.-F."/>
            <person name="Hugenholtz P."/>
            <person name="Woyke T."/>
            <person name="Wu D."/>
            <person name="Gronow S."/>
            <person name="Wellnitz S."/>
            <person name="Brambilla E."/>
            <person name="Klenk H.-P."/>
            <person name="Eisen J.A."/>
        </authorList>
    </citation>
    <scope>NUCLEOTIDE SEQUENCE [LARGE SCALE GENOMIC DNA]</scope>
    <source>
        <strain evidence="3 4">DSM 22815</strain>
    </source>
</reference>
<proteinExistence type="predicted"/>
<dbReference type="Pfam" id="PF01408">
    <property type="entry name" value="GFO_IDH_MocA"/>
    <property type="match status" value="1"/>
</dbReference>
<dbReference type="SUPFAM" id="SSF55347">
    <property type="entry name" value="Glyceraldehyde-3-phosphate dehydrogenase-like, C-terminal domain"/>
    <property type="match status" value="1"/>
</dbReference>
<sequence>MYCIGIVGCGRISHSHVNALKAMNGGELRLVACCDIIPQRADEIAALTGAKTYTDYDVMLAEEKLDLVVLCTPSGLHPAHALKAAEAGVNILSEKPLGTNDLEIIDRAIAAADRANVLYLEVKQNRLNPPILLLREALEAGRFGRIHQIVSNVFWARPQDYYDMAPWRGTWEMDGGCLSNQAAHYVDMVQWMGGSVESVKAFSSTLGRRIEAEDTISVILKFRSGAIGNINVSVLTYPKNYEGSITVMGEKGTVRIGGVAMNKIETWNFADSHEMDSRISEASYDPKSVYGGGHAVLYEELPKILAGDRTSRAYVTAREGRKTVQILVKAYQDAEKL</sequence>
<evidence type="ECO:0000259" key="2">
    <source>
        <dbReference type="Pfam" id="PF22725"/>
    </source>
</evidence>
<dbReference type="PANTHER" id="PTHR43249">
    <property type="entry name" value="UDP-N-ACETYL-2-AMINO-2-DEOXY-D-GLUCURONATE OXIDASE"/>
    <property type="match status" value="1"/>
</dbReference>
<dbReference type="Gene3D" id="3.30.360.10">
    <property type="entry name" value="Dihydrodipicolinate Reductase, domain 2"/>
    <property type="match status" value="1"/>
</dbReference>
<feature type="domain" description="Gfo/Idh/MocA-like oxidoreductase N-terminal" evidence="1">
    <location>
        <begin position="4"/>
        <end position="119"/>
    </location>
</feature>
<dbReference type="PANTHER" id="PTHR43249:SF1">
    <property type="entry name" value="D-GLUCOSIDE 3-DEHYDROGENASE"/>
    <property type="match status" value="1"/>
</dbReference>
<dbReference type="InterPro" id="IPR052515">
    <property type="entry name" value="Gfo/Idh/MocA_Oxidoreductase"/>
</dbReference>
<evidence type="ECO:0000313" key="4">
    <source>
        <dbReference type="Proteomes" id="UP000003806"/>
    </source>
</evidence>
<feature type="domain" description="GFO/IDH/MocA-like oxidoreductase" evidence="2">
    <location>
        <begin position="133"/>
        <end position="255"/>
    </location>
</feature>
<organism evidence="3 4">
    <name type="scientific">Jonquetella anthropi DSM 22815</name>
    <dbReference type="NCBI Taxonomy" id="885272"/>
    <lineage>
        <taxon>Bacteria</taxon>
        <taxon>Thermotogati</taxon>
        <taxon>Synergistota</taxon>
        <taxon>Synergistia</taxon>
        <taxon>Synergistales</taxon>
        <taxon>Dethiosulfovibrionaceae</taxon>
        <taxon>Jonquetella</taxon>
    </lineage>
</organism>
<evidence type="ECO:0000313" key="3">
    <source>
        <dbReference type="EMBL" id="EHM12581.1"/>
    </source>
</evidence>
<name>H0UMA8_9BACT</name>
<dbReference type="Pfam" id="PF22725">
    <property type="entry name" value="GFO_IDH_MocA_C3"/>
    <property type="match status" value="1"/>
</dbReference>
<dbReference type="Proteomes" id="UP000003806">
    <property type="component" value="Chromosome"/>
</dbReference>
<dbReference type="OrthoDB" id="9815825at2"/>
<keyword evidence="4" id="KW-1185">Reference proteome</keyword>
<dbReference type="InterPro" id="IPR055170">
    <property type="entry name" value="GFO_IDH_MocA-like_dom"/>
</dbReference>
<dbReference type="SUPFAM" id="SSF51735">
    <property type="entry name" value="NAD(P)-binding Rossmann-fold domains"/>
    <property type="match status" value="1"/>
</dbReference>
<dbReference type="Gene3D" id="3.40.50.720">
    <property type="entry name" value="NAD(P)-binding Rossmann-like Domain"/>
    <property type="match status" value="1"/>
</dbReference>
<accession>H0UMA8</accession>
<dbReference type="InterPro" id="IPR000683">
    <property type="entry name" value="Gfo/Idh/MocA-like_OxRdtase_N"/>
</dbReference>
<gene>
    <name evidence="3" type="ORF">JonanDRAFT_0154</name>
</gene>